<feature type="compositionally biased region" description="Low complexity" evidence="3">
    <location>
        <begin position="496"/>
        <end position="518"/>
    </location>
</feature>
<dbReference type="SUPFAM" id="SSF158911">
    <property type="entry name" value="NEAT domain-like"/>
    <property type="match status" value="2"/>
</dbReference>
<gene>
    <name evidence="7" type="ORF">H5S40_02795</name>
</gene>
<evidence type="ECO:0000256" key="1">
    <source>
        <dbReference type="ARBA" id="ARBA00004196"/>
    </source>
</evidence>
<dbReference type="EMBL" id="JACIVC010000044">
    <property type="protein sequence ID" value="MBB1069095.1"/>
    <property type="molecule type" value="Genomic_DNA"/>
</dbReference>
<dbReference type="RefSeq" id="WP_182597767.1">
    <property type="nucleotide sequence ID" value="NZ_JACIVC010000044.1"/>
</dbReference>
<reference evidence="7 8" key="1">
    <citation type="submission" date="2020-07" db="EMBL/GenBank/DDBJ databases">
        <title>Description of Limosilactobacillus balticus sp. nov., Limosilactobacillus agrestis sp. nov., Limosilactobacillus albertensis sp. nov., Limosilactobacillus rudii sp. nov., Limosilactobacillus fastidiosus sp. nov., five novel Limosilactobacillus species isolated from the vertebrate gastrointestinal tract, and proposal of 6 subspecies of Limosilactobacillus reuteri adapted to the gastrointestinal tract of specific vertebrate hosts.</title>
        <authorList>
            <person name="Li F."/>
            <person name="Cheng C."/>
            <person name="Zheng J."/>
            <person name="Quevedo R.M."/>
            <person name="Li J."/>
            <person name="Roos S."/>
            <person name="Gaenzle M.G."/>
            <person name="Walter J."/>
        </authorList>
    </citation>
    <scope>NUCLEOTIDE SEQUENCE [LARGE SCALE GENOMIC DNA]</scope>
    <source>
        <strain evidence="7 8">RRLNB_1_1</strain>
    </source>
</reference>
<feature type="region of interest" description="Disordered" evidence="3">
    <location>
        <begin position="158"/>
        <end position="213"/>
    </location>
</feature>
<accession>A0A7W3TQL9</accession>
<dbReference type="Proteomes" id="UP000518316">
    <property type="component" value="Unassembled WGS sequence"/>
</dbReference>
<dbReference type="InterPro" id="IPR006635">
    <property type="entry name" value="NEAT_dom"/>
</dbReference>
<evidence type="ECO:0000256" key="3">
    <source>
        <dbReference type="SAM" id="MobiDB-lite"/>
    </source>
</evidence>
<dbReference type="PROSITE" id="PS50978">
    <property type="entry name" value="NEAT"/>
    <property type="match status" value="1"/>
</dbReference>
<proteinExistence type="predicted"/>
<dbReference type="Pfam" id="PF05031">
    <property type="entry name" value="NEAT"/>
    <property type="match status" value="1"/>
</dbReference>
<keyword evidence="4" id="KW-1133">Transmembrane helix</keyword>
<feature type="signal peptide" evidence="5">
    <location>
        <begin position="1"/>
        <end position="27"/>
    </location>
</feature>
<dbReference type="InterPro" id="IPR037250">
    <property type="entry name" value="NEAT_dom_sf"/>
</dbReference>
<feature type="region of interest" description="Disordered" evidence="3">
    <location>
        <begin position="494"/>
        <end position="519"/>
    </location>
</feature>
<evidence type="ECO:0000313" key="8">
    <source>
        <dbReference type="Proteomes" id="UP000518316"/>
    </source>
</evidence>
<evidence type="ECO:0000259" key="6">
    <source>
        <dbReference type="PROSITE" id="PS50978"/>
    </source>
</evidence>
<dbReference type="AlphaFoldDB" id="A0A7W3TQL9"/>
<comment type="caution">
    <text evidence="7">The sequence shown here is derived from an EMBL/GenBank/DDBJ whole genome shotgun (WGS) entry which is preliminary data.</text>
</comment>
<comment type="subcellular location">
    <subcellularLocation>
        <location evidence="1">Cell envelope</location>
    </subcellularLocation>
</comment>
<feature type="chain" id="PRO_5038885461" evidence="5">
    <location>
        <begin position="28"/>
        <end position="602"/>
    </location>
</feature>
<evidence type="ECO:0000256" key="4">
    <source>
        <dbReference type="SAM" id="Phobius"/>
    </source>
</evidence>
<evidence type="ECO:0000256" key="2">
    <source>
        <dbReference type="ARBA" id="ARBA00022729"/>
    </source>
</evidence>
<keyword evidence="4" id="KW-0812">Transmembrane</keyword>
<organism evidence="7 8">
    <name type="scientific">Limosilactobacillus albertensis</name>
    <dbReference type="NCBI Taxonomy" id="2759752"/>
    <lineage>
        <taxon>Bacteria</taxon>
        <taxon>Bacillati</taxon>
        <taxon>Bacillota</taxon>
        <taxon>Bacilli</taxon>
        <taxon>Lactobacillales</taxon>
        <taxon>Lactobacillaceae</taxon>
        <taxon>Limosilactobacillus</taxon>
    </lineage>
</organism>
<dbReference type="CDD" id="cd06920">
    <property type="entry name" value="NEAT"/>
    <property type="match status" value="1"/>
</dbReference>
<feature type="compositionally biased region" description="Low complexity" evidence="3">
    <location>
        <begin position="163"/>
        <end position="183"/>
    </location>
</feature>
<feature type="transmembrane region" description="Helical" evidence="4">
    <location>
        <begin position="563"/>
        <end position="586"/>
    </location>
</feature>
<dbReference type="GO" id="GO:0030313">
    <property type="term" value="C:cell envelope"/>
    <property type="evidence" value="ECO:0007669"/>
    <property type="project" value="UniProtKB-SubCell"/>
</dbReference>
<keyword evidence="4" id="KW-0472">Membrane</keyword>
<evidence type="ECO:0000313" key="7">
    <source>
        <dbReference type="EMBL" id="MBB1069095.1"/>
    </source>
</evidence>
<keyword evidence="2 5" id="KW-0732">Signal</keyword>
<protein>
    <submittedName>
        <fullName evidence="7">NEAT domain-containing protein</fullName>
    </submittedName>
</protein>
<name>A0A7W3TQL9_9LACO</name>
<sequence length="602" mass="65475">MKHSFTRSTWFSLLASITLLTSPTCIALTPLISAITVHADEQYQDGEYEVTGAFKKVDDPTQDSVAQNFFAQQVKVQVKDNHLQLILHMDNGADYLKQIQVEGNDKPANIQKNDQQADITVSLPNNSGKYIVDMQLDTPMGEMNQKANLLLDLSKLKKHSNNDKPTQPTPNNNQTPTDNPKNNDSNSRTNNEHQDSTPAKQPQQPVEAATDNDEYSLKIVKASNPQEESAAQKFFSSHVSINPLGNDYLLTFHLTNGSNFIKEMKFNNQLPDKISRNGDQVNYSYRVSSNVIKAGQGKLYFALSTPMGNMNEEAIALFTTPQHPTTITTPPAIPTTPSVASTPAATGQHAIDPNKVIQDVKYTVLNSQRSGNSEANNYYTHTAHVVKTGNNGYDVTLTVSVKHGLVSFTPLRMAAGPITGVSAVQSNGLDEWHYTFHINDYTALDNPVAGSIRISVPIANINNQTFNVWFIFGKTSTGGPNALAAMNGGTGDNILANSDPASSSSANSPIGSNPGNGSLVQTALNTVPPANHPFDLKAAKKQLAKYQVNPTLKHLVHNSQVDYPILAALLGFIGTAFIIIGGAGIWHHQLIKKVRGNYHEDK</sequence>
<evidence type="ECO:0000256" key="5">
    <source>
        <dbReference type="SAM" id="SignalP"/>
    </source>
</evidence>
<feature type="domain" description="NEAT" evidence="6">
    <location>
        <begin position="43"/>
        <end position="169"/>
    </location>
</feature>
<keyword evidence="8" id="KW-1185">Reference proteome</keyword>
<dbReference type="Gene3D" id="2.60.40.1850">
    <property type="match status" value="2"/>
</dbReference>